<keyword evidence="13" id="KW-1185">Reference proteome</keyword>
<comment type="caution">
    <text evidence="10">Lacks conserved residue(s) required for the propagation of feature annotation.</text>
</comment>
<keyword evidence="9" id="KW-0325">Glycoprotein</keyword>
<name>A0AAN0JRZ4_AMPQE</name>
<dbReference type="PROSITE" id="PS00420">
    <property type="entry name" value="SRCR_1"/>
    <property type="match status" value="1"/>
</dbReference>
<feature type="domain" description="SRCR" evidence="11">
    <location>
        <begin position="401"/>
        <end position="500"/>
    </location>
</feature>
<feature type="disulfide bond" evidence="10">
    <location>
        <begin position="438"/>
        <end position="499"/>
    </location>
</feature>
<reference evidence="12" key="2">
    <citation type="submission" date="2024-06" db="UniProtKB">
        <authorList>
            <consortium name="EnsemblMetazoa"/>
        </authorList>
    </citation>
    <scope>IDENTIFICATION</scope>
</reference>
<dbReference type="EnsemblMetazoa" id="XM_020004224.1">
    <property type="protein sequence ID" value="XP_019859783.1"/>
    <property type="gene ID" value="LOC109588027"/>
</dbReference>
<protein>
    <recommendedName>
        <fullName evidence="11">SRCR domain-containing protein</fullName>
    </recommendedName>
</protein>
<keyword evidence="6" id="KW-0472">Membrane</keyword>
<evidence type="ECO:0000256" key="5">
    <source>
        <dbReference type="ARBA" id="ARBA00022989"/>
    </source>
</evidence>
<comment type="subcellular location">
    <subcellularLocation>
        <location evidence="1">Membrane</location>
        <topology evidence="1">Single-pass membrane protein</topology>
    </subcellularLocation>
</comment>
<keyword evidence="2" id="KW-0812">Transmembrane</keyword>
<dbReference type="InterPro" id="IPR001190">
    <property type="entry name" value="SRCR"/>
</dbReference>
<evidence type="ECO:0000256" key="7">
    <source>
        <dbReference type="ARBA" id="ARBA00023157"/>
    </source>
</evidence>
<feature type="domain" description="SRCR" evidence="11">
    <location>
        <begin position="749"/>
        <end position="806"/>
    </location>
</feature>
<feature type="domain" description="SRCR" evidence="11">
    <location>
        <begin position="161"/>
        <end position="281"/>
    </location>
</feature>
<evidence type="ECO:0000256" key="3">
    <source>
        <dbReference type="ARBA" id="ARBA00022729"/>
    </source>
</evidence>
<evidence type="ECO:0000256" key="4">
    <source>
        <dbReference type="ARBA" id="ARBA00022737"/>
    </source>
</evidence>
<dbReference type="FunFam" id="3.10.250.10:FF:000016">
    <property type="entry name" value="Scavenger receptor cysteine-rich protein type 12"/>
    <property type="match status" value="2"/>
</dbReference>
<dbReference type="FunFam" id="3.10.250.10:FF:000007">
    <property type="entry name" value="Soluble scavenger receptor cysteine-rich domain-containing protein SSC5D"/>
    <property type="match status" value="1"/>
</dbReference>
<feature type="disulfide bond" evidence="10">
    <location>
        <begin position="470"/>
        <end position="480"/>
    </location>
</feature>
<evidence type="ECO:0000256" key="10">
    <source>
        <dbReference type="PROSITE-ProRule" id="PRU00196"/>
    </source>
</evidence>
<dbReference type="Gene3D" id="3.10.250.10">
    <property type="entry name" value="SRCR-like domain"/>
    <property type="match status" value="8"/>
</dbReference>
<dbReference type="FunFam" id="3.10.250.10:FF:000001">
    <property type="entry name" value="Lysyl oxidase 4 isoform X1"/>
    <property type="match status" value="1"/>
</dbReference>
<dbReference type="GeneID" id="109588027"/>
<organism evidence="12 13">
    <name type="scientific">Amphimedon queenslandica</name>
    <name type="common">Sponge</name>
    <dbReference type="NCBI Taxonomy" id="400682"/>
    <lineage>
        <taxon>Eukaryota</taxon>
        <taxon>Metazoa</taxon>
        <taxon>Porifera</taxon>
        <taxon>Demospongiae</taxon>
        <taxon>Heteroscleromorpha</taxon>
        <taxon>Haplosclerida</taxon>
        <taxon>Niphatidae</taxon>
        <taxon>Amphimedon</taxon>
    </lineage>
</organism>
<evidence type="ECO:0000256" key="9">
    <source>
        <dbReference type="ARBA" id="ARBA00023180"/>
    </source>
</evidence>
<dbReference type="AlphaFoldDB" id="A0AAN0JRZ4"/>
<dbReference type="PROSITE" id="PS50287">
    <property type="entry name" value="SRCR_2"/>
    <property type="match status" value="8"/>
</dbReference>
<dbReference type="Pfam" id="PF00530">
    <property type="entry name" value="SRCR"/>
    <property type="match status" value="7"/>
</dbReference>
<keyword evidence="4" id="KW-0677">Repeat</keyword>
<feature type="disulfide bond" evidence="10">
    <location>
        <begin position="252"/>
        <end position="262"/>
    </location>
</feature>
<keyword evidence="8" id="KW-0675">Receptor</keyword>
<dbReference type="RefSeq" id="XP_019859783.1">
    <property type="nucleotide sequence ID" value="XM_020004224.1"/>
</dbReference>
<evidence type="ECO:0000256" key="1">
    <source>
        <dbReference type="ARBA" id="ARBA00004167"/>
    </source>
</evidence>
<feature type="domain" description="SRCR" evidence="11">
    <location>
        <begin position="625"/>
        <end position="736"/>
    </location>
</feature>
<feature type="domain" description="SRCR" evidence="11">
    <location>
        <begin position="1"/>
        <end position="39"/>
    </location>
</feature>
<keyword evidence="3" id="KW-0732">Signal</keyword>
<sequence>MYLNYLNCSGLESSVFDCPYNQSIDHSCNQYEDASVICQLNDVQYSNCTTGDIRLTGGSNEYEGRVEYCLNGVWGSVCDDSWDTLQAKTVCQQLGHRGFTYKINSYFGIGYKPMVVYDSRCSTGSVNFNNCYLNWIPNSYCNNYHEAGVICESNSCANGQVRLKDSDSQRRGNVQVCINGTWGEVCGQGNSKVDGNLALVVCSELGYSSYGARSTVGTWYIRYSYRYYYYYHYYYHRSVLYEYNFKLFDVQCYGNESSILDCKHDTIGTCSSYYASGVVCSYDTIDAPVNCTDGSIRLYGGSSTMEGILHVCANGAWVTVCSSYWDDRDNTVACRQLGFSSYKYETDVTSTDYPVIFNYFNCRGSESTLGECGSGLTSNNFCTHRQVIRITCEDKCTENDVRLHGGDKYYGYVQFCTKGEWRSVCINHWDNKDASVVCTQLGYSPYGALVGQSWWYSNSFYTNVLRGVNCVGNETSLQDCPTDSSASCGYSYYHATVICPVHGSAYSNCTDGEVRLFGGSTEYEGTVEICRNNAWGTISSNWYSNNIAQTVCNTLGFKTPGVSSVRNAYYGEGSGPILMGGYISCWSGTTSLLNCYNNPSDIIHSNSHHYDIGVRCEPPCTNGDIRLQGSSNPLVGRVEVCVNKTWGTICDRRWDNSDATVACRQLGFSDQGATAGRSSSYWWWWSWHRRYSEGEKAFHIIDLSCKGTEDSVFDCSYSNVQSFYCHSHDDAYVTCAAPDTSDNCTAGDIRLVGGLSKYEGRVEMCYGGSWGSICPSSWDRNDAKVVCQQLNYSIAGEDLIIVFVCM</sequence>
<reference evidence="13" key="1">
    <citation type="journal article" date="2010" name="Nature">
        <title>The Amphimedon queenslandica genome and the evolution of animal complexity.</title>
        <authorList>
            <person name="Srivastava M."/>
            <person name="Simakov O."/>
            <person name="Chapman J."/>
            <person name="Fahey B."/>
            <person name="Gauthier M.E."/>
            <person name="Mitros T."/>
            <person name="Richards G.S."/>
            <person name="Conaco C."/>
            <person name="Dacre M."/>
            <person name="Hellsten U."/>
            <person name="Larroux C."/>
            <person name="Putnam N.H."/>
            <person name="Stanke M."/>
            <person name="Adamska M."/>
            <person name="Darling A."/>
            <person name="Degnan S.M."/>
            <person name="Oakley T.H."/>
            <person name="Plachetzki D.C."/>
            <person name="Zhai Y."/>
            <person name="Adamski M."/>
            <person name="Calcino A."/>
            <person name="Cummins S.F."/>
            <person name="Goodstein D.M."/>
            <person name="Harris C."/>
            <person name="Jackson D.J."/>
            <person name="Leys S.P."/>
            <person name="Shu S."/>
            <person name="Woodcroft B.J."/>
            <person name="Vervoort M."/>
            <person name="Kosik K.S."/>
            <person name="Manning G."/>
            <person name="Degnan B.M."/>
            <person name="Rokhsar D.S."/>
        </authorList>
    </citation>
    <scope>NUCLEOTIDE SEQUENCE [LARGE SCALE GENOMIC DNA]</scope>
</reference>
<feature type="domain" description="SRCR" evidence="11">
    <location>
        <begin position="296"/>
        <end position="393"/>
    </location>
</feature>
<feature type="disulfide bond" evidence="10">
    <location>
        <begin position="8"/>
        <end position="18"/>
    </location>
</feature>
<dbReference type="SMART" id="SM00202">
    <property type="entry name" value="SR"/>
    <property type="match status" value="7"/>
</dbReference>
<evidence type="ECO:0000256" key="2">
    <source>
        <dbReference type="ARBA" id="ARBA00022692"/>
    </source>
</evidence>
<accession>A0AAN0JRZ4</accession>
<dbReference type="Proteomes" id="UP000007879">
    <property type="component" value="Unassembled WGS sequence"/>
</dbReference>
<dbReference type="InterPro" id="IPR036772">
    <property type="entry name" value="SRCR-like_dom_sf"/>
</dbReference>
<evidence type="ECO:0000256" key="6">
    <source>
        <dbReference type="ARBA" id="ARBA00023136"/>
    </source>
</evidence>
<keyword evidence="7 10" id="KW-1015">Disulfide bond</keyword>
<feature type="domain" description="SRCR" evidence="11">
    <location>
        <begin position="514"/>
        <end position="617"/>
    </location>
</feature>
<feature type="domain" description="SRCR" evidence="11">
    <location>
        <begin position="53"/>
        <end position="152"/>
    </location>
</feature>
<evidence type="ECO:0000313" key="12">
    <source>
        <dbReference type="EnsemblMetazoa" id="XP_019859783.1"/>
    </source>
</evidence>
<evidence type="ECO:0000256" key="8">
    <source>
        <dbReference type="ARBA" id="ARBA00023170"/>
    </source>
</evidence>
<dbReference type="PRINTS" id="PR00258">
    <property type="entry name" value="SPERACTRCPTR"/>
</dbReference>
<evidence type="ECO:0000313" key="13">
    <source>
        <dbReference type="Proteomes" id="UP000007879"/>
    </source>
</evidence>
<feature type="disulfide bond" evidence="10">
    <location>
        <begin position="362"/>
        <end position="372"/>
    </location>
</feature>
<dbReference type="KEGG" id="aqu:109588027"/>
<keyword evidence="5" id="KW-1133">Transmembrane helix</keyword>
<dbReference type="SUPFAM" id="SSF56487">
    <property type="entry name" value="SRCR-like"/>
    <property type="match status" value="8"/>
</dbReference>
<dbReference type="GO" id="GO:0016020">
    <property type="term" value="C:membrane"/>
    <property type="evidence" value="ECO:0007669"/>
    <property type="project" value="UniProtKB-SubCell"/>
</dbReference>
<feature type="disulfide bond" evidence="10">
    <location>
        <begin position="705"/>
        <end position="715"/>
    </location>
</feature>
<feature type="disulfide bond" evidence="10">
    <location>
        <begin position="585"/>
        <end position="595"/>
    </location>
</feature>
<dbReference type="PANTHER" id="PTHR19331">
    <property type="entry name" value="SCAVENGER RECEPTOR DOMAIN-CONTAINING"/>
    <property type="match status" value="1"/>
</dbReference>
<evidence type="ECO:0000259" key="11">
    <source>
        <dbReference type="PROSITE" id="PS50287"/>
    </source>
</evidence>
<feature type="disulfide bond" evidence="10">
    <location>
        <begin position="121"/>
        <end position="131"/>
    </location>
</feature>
<proteinExistence type="predicted"/>